<name>A0AAE3LLR8_9FIRM</name>
<reference evidence="1 2" key="1">
    <citation type="journal article" date="2021" name="ISME Commun">
        <title>Automated analysis of genomic sequences facilitates high-throughput and comprehensive description of bacteria.</title>
        <authorList>
            <person name="Hitch T.C.A."/>
        </authorList>
    </citation>
    <scope>NUCLEOTIDE SEQUENCE [LARGE SCALE GENOMIC DNA]</scope>
    <source>
        <strain evidence="1 2">Sanger_31</strain>
    </source>
</reference>
<proteinExistence type="predicted"/>
<evidence type="ECO:0008006" key="3">
    <source>
        <dbReference type="Google" id="ProtNLM"/>
    </source>
</evidence>
<dbReference type="AlphaFoldDB" id="A0AAE3LLR8"/>
<sequence>MIEKDTIKLLRECDAGIKMGVQSIEDSLKYTSNGELKRTLEKNLAGHVEIQEKLQGLLNSYHDSGKEPPAMAKGMAWLKTNFKLAAESSDDAVADFITDGCNMGVKSLSGYLNNYKAADEKSKNIAKELICLEERLSVDMRGYLSAK</sequence>
<keyword evidence="2" id="KW-1185">Reference proteome</keyword>
<accession>A0AAE3LLR8</accession>
<protein>
    <recommendedName>
        <fullName evidence="3">DUF2383 domain-containing protein</fullName>
    </recommendedName>
</protein>
<dbReference type="Proteomes" id="UP001208131">
    <property type="component" value="Unassembled WGS sequence"/>
</dbReference>
<comment type="caution">
    <text evidence="1">The sequence shown here is derived from an EMBL/GenBank/DDBJ whole genome shotgun (WGS) entry which is preliminary data.</text>
</comment>
<dbReference type="EMBL" id="JAOQJZ010000003">
    <property type="protein sequence ID" value="MCU6705196.1"/>
    <property type="molecule type" value="Genomic_DNA"/>
</dbReference>
<evidence type="ECO:0000313" key="1">
    <source>
        <dbReference type="EMBL" id="MCU6705196.1"/>
    </source>
</evidence>
<evidence type="ECO:0000313" key="2">
    <source>
        <dbReference type="Proteomes" id="UP001208131"/>
    </source>
</evidence>
<gene>
    <name evidence="1" type="ORF">OCV57_04550</name>
</gene>
<organism evidence="1 2">
    <name type="scientific">Hominimerdicola aceti</name>
    <dbReference type="NCBI Taxonomy" id="2981726"/>
    <lineage>
        <taxon>Bacteria</taxon>
        <taxon>Bacillati</taxon>
        <taxon>Bacillota</taxon>
        <taxon>Clostridia</taxon>
        <taxon>Eubacteriales</taxon>
        <taxon>Oscillospiraceae</taxon>
        <taxon>Hominimerdicola</taxon>
    </lineage>
</organism>
<dbReference type="RefSeq" id="WP_022288477.1">
    <property type="nucleotide sequence ID" value="NZ_JAOQJZ010000003.1"/>
</dbReference>